<proteinExistence type="predicted"/>
<dbReference type="EMBL" id="BLXT01000383">
    <property type="protein sequence ID" value="GFN76404.1"/>
    <property type="molecule type" value="Genomic_DNA"/>
</dbReference>
<gene>
    <name evidence="1" type="ORF">PoB_000291000</name>
</gene>
<name>A0AAV3Y120_9GAST</name>
<evidence type="ECO:0000313" key="1">
    <source>
        <dbReference type="EMBL" id="GFN76404.1"/>
    </source>
</evidence>
<dbReference type="AlphaFoldDB" id="A0AAV3Y120"/>
<dbReference type="Proteomes" id="UP000735302">
    <property type="component" value="Unassembled WGS sequence"/>
</dbReference>
<organism evidence="1 2">
    <name type="scientific">Plakobranchus ocellatus</name>
    <dbReference type="NCBI Taxonomy" id="259542"/>
    <lineage>
        <taxon>Eukaryota</taxon>
        <taxon>Metazoa</taxon>
        <taxon>Spiralia</taxon>
        <taxon>Lophotrochozoa</taxon>
        <taxon>Mollusca</taxon>
        <taxon>Gastropoda</taxon>
        <taxon>Heterobranchia</taxon>
        <taxon>Euthyneura</taxon>
        <taxon>Panpulmonata</taxon>
        <taxon>Sacoglossa</taxon>
        <taxon>Placobranchoidea</taxon>
        <taxon>Plakobranchidae</taxon>
        <taxon>Plakobranchus</taxon>
    </lineage>
</organism>
<comment type="caution">
    <text evidence="1">The sequence shown here is derived from an EMBL/GenBank/DDBJ whole genome shotgun (WGS) entry which is preliminary data.</text>
</comment>
<protein>
    <submittedName>
        <fullName evidence="1">Uncharacterized protein</fullName>
    </submittedName>
</protein>
<evidence type="ECO:0000313" key="2">
    <source>
        <dbReference type="Proteomes" id="UP000735302"/>
    </source>
</evidence>
<reference evidence="1 2" key="1">
    <citation type="journal article" date="2021" name="Elife">
        <title>Chloroplast acquisition without the gene transfer in kleptoplastic sea slugs, Plakobranchus ocellatus.</title>
        <authorList>
            <person name="Maeda T."/>
            <person name="Takahashi S."/>
            <person name="Yoshida T."/>
            <person name="Shimamura S."/>
            <person name="Takaki Y."/>
            <person name="Nagai Y."/>
            <person name="Toyoda A."/>
            <person name="Suzuki Y."/>
            <person name="Arimoto A."/>
            <person name="Ishii H."/>
            <person name="Satoh N."/>
            <person name="Nishiyama T."/>
            <person name="Hasebe M."/>
            <person name="Maruyama T."/>
            <person name="Minagawa J."/>
            <person name="Obokata J."/>
            <person name="Shigenobu S."/>
        </authorList>
    </citation>
    <scope>NUCLEOTIDE SEQUENCE [LARGE SCALE GENOMIC DNA]</scope>
</reference>
<accession>A0AAV3Y120</accession>
<sequence>MEYPTKTIMAVPSVTKATNGLFSVSLLNARRKDCAEKRTVVGILGDADTVPPIINFQVSSCGIALYASSSKLHIPQQPDKAHLLEEMLPNDLPHKNKTALQFPVEKP</sequence>
<keyword evidence="2" id="KW-1185">Reference proteome</keyword>